<dbReference type="InterPro" id="IPR041255">
    <property type="entry name" value="LpxI_N"/>
</dbReference>
<name>A0A4R3J704_9RHOB</name>
<dbReference type="Gene3D" id="3.40.140.80">
    <property type="match status" value="1"/>
</dbReference>
<organism evidence="3 4">
    <name type="scientific">Primorskyibacter sedentarius</name>
    <dbReference type="NCBI Taxonomy" id="745311"/>
    <lineage>
        <taxon>Bacteria</taxon>
        <taxon>Pseudomonadati</taxon>
        <taxon>Pseudomonadota</taxon>
        <taxon>Alphaproteobacteria</taxon>
        <taxon>Rhodobacterales</taxon>
        <taxon>Roseobacteraceae</taxon>
        <taxon>Primorskyibacter</taxon>
    </lineage>
</organism>
<dbReference type="Proteomes" id="UP000295696">
    <property type="component" value="Unassembled WGS sequence"/>
</dbReference>
<dbReference type="OrthoDB" id="9789836at2"/>
<comment type="caution">
    <text evidence="3">The sequence shown here is derived from an EMBL/GenBank/DDBJ whole genome shotgun (WGS) entry which is preliminary data.</text>
</comment>
<dbReference type="RefSeq" id="WP_132246724.1">
    <property type="nucleotide sequence ID" value="NZ_SLZU01000012.1"/>
</dbReference>
<accession>A0A4R3J704</accession>
<evidence type="ECO:0008006" key="5">
    <source>
        <dbReference type="Google" id="ProtNLM"/>
    </source>
</evidence>
<dbReference type="Pfam" id="PF17930">
    <property type="entry name" value="LpxI_N"/>
    <property type="match status" value="1"/>
</dbReference>
<evidence type="ECO:0000259" key="2">
    <source>
        <dbReference type="Pfam" id="PF17930"/>
    </source>
</evidence>
<sequence>MAGRLAIVAGSGGLPLRLHEAHPDAYCVTLAGTPHELPEGVVHTHRPERLGELFEDLRDHDVTDVVMAGAMARPKLEPSALDAVTAKVAPALMAAMQQGDDGLLRHVIALFEDRGFTVVGAHELVVGLTVPAGMLCGIAPDSAATLDVEFGLDILSALSPLDLGQATVVAGGLCLGIETLQGTDALLEQAAGTPTHKRPEAPGVLVKLPKRGQDLRVDMPAIGPATIEGARRAGLGGIVIAADRVLVLEREATLAAAREAGLFVQALDV</sequence>
<dbReference type="EMBL" id="SLZU01000012">
    <property type="protein sequence ID" value="TCS61135.1"/>
    <property type="molecule type" value="Genomic_DNA"/>
</dbReference>
<dbReference type="Gene3D" id="3.40.50.20">
    <property type="match status" value="1"/>
</dbReference>
<dbReference type="PANTHER" id="PTHR39962">
    <property type="entry name" value="BLL4848 PROTEIN"/>
    <property type="match status" value="1"/>
</dbReference>
<dbReference type="Pfam" id="PF06230">
    <property type="entry name" value="LpxI_C"/>
    <property type="match status" value="1"/>
</dbReference>
<protein>
    <recommendedName>
        <fullName evidence="5">Phosphatidate cytidylyltransferase</fullName>
    </recommendedName>
</protein>
<evidence type="ECO:0000259" key="1">
    <source>
        <dbReference type="Pfam" id="PF06230"/>
    </source>
</evidence>
<dbReference type="AlphaFoldDB" id="A0A4R3J704"/>
<dbReference type="InterPro" id="IPR010415">
    <property type="entry name" value="LpxI_C"/>
</dbReference>
<feature type="domain" description="LpxI N-terminal" evidence="2">
    <location>
        <begin position="4"/>
        <end position="125"/>
    </location>
</feature>
<keyword evidence="4" id="KW-1185">Reference proteome</keyword>
<gene>
    <name evidence="3" type="ORF">EDD52_11293</name>
</gene>
<dbReference type="InterPro" id="IPR043167">
    <property type="entry name" value="LpxI_C_sf"/>
</dbReference>
<evidence type="ECO:0000313" key="4">
    <source>
        <dbReference type="Proteomes" id="UP000295696"/>
    </source>
</evidence>
<reference evidence="3 4" key="1">
    <citation type="submission" date="2019-03" db="EMBL/GenBank/DDBJ databases">
        <title>Genomic Encyclopedia of Type Strains, Phase IV (KMG-IV): sequencing the most valuable type-strain genomes for metagenomic binning, comparative biology and taxonomic classification.</title>
        <authorList>
            <person name="Goeker M."/>
        </authorList>
    </citation>
    <scope>NUCLEOTIDE SEQUENCE [LARGE SCALE GENOMIC DNA]</scope>
    <source>
        <strain evidence="3 4">DSM 104836</strain>
    </source>
</reference>
<dbReference type="InterPro" id="IPR053174">
    <property type="entry name" value="LpxI"/>
</dbReference>
<proteinExistence type="predicted"/>
<dbReference type="PANTHER" id="PTHR39962:SF1">
    <property type="entry name" value="LPXI FAMILY PROTEIN"/>
    <property type="match status" value="1"/>
</dbReference>
<evidence type="ECO:0000313" key="3">
    <source>
        <dbReference type="EMBL" id="TCS61135.1"/>
    </source>
</evidence>
<feature type="domain" description="LpxI C-terminal" evidence="1">
    <location>
        <begin position="131"/>
        <end position="264"/>
    </location>
</feature>